<sequence>MGDIARVEGVFGAKRSNMGYKIRWEEWIWDGIRYNHISESNLPWTSQVPSSSPGIGHNLPPKVCGVSVHNIDLPEITAWPGDPSLLKTQAPAIGSRKLEKWRHANARDTLQGNPGPDSDPEYWVHGSKSKNHWLWALYRE</sequence>
<reference evidence="1" key="1">
    <citation type="submission" date="2023-04" db="EMBL/GenBank/DDBJ databases">
        <title>Phytophthora fragariaefolia NBRC 109709.</title>
        <authorList>
            <person name="Ichikawa N."/>
            <person name="Sato H."/>
            <person name="Tonouchi N."/>
        </authorList>
    </citation>
    <scope>NUCLEOTIDE SEQUENCE</scope>
    <source>
        <strain evidence="1">NBRC 109709</strain>
    </source>
</reference>
<gene>
    <name evidence="1" type="ORF">Pfra01_000175800</name>
</gene>
<proteinExistence type="predicted"/>
<accession>A0A9W6WV31</accession>
<evidence type="ECO:0000313" key="2">
    <source>
        <dbReference type="Proteomes" id="UP001165121"/>
    </source>
</evidence>
<evidence type="ECO:0000313" key="1">
    <source>
        <dbReference type="EMBL" id="GMF18794.1"/>
    </source>
</evidence>
<name>A0A9W6WV31_9STRA</name>
<dbReference type="AlphaFoldDB" id="A0A9W6WV31"/>
<protein>
    <submittedName>
        <fullName evidence="1">Unnamed protein product</fullName>
    </submittedName>
</protein>
<dbReference type="Proteomes" id="UP001165121">
    <property type="component" value="Unassembled WGS sequence"/>
</dbReference>
<organism evidence="1 2">
    <name type="scientific">Phytophthora fragariaefolia</name>
    <dbReference type="NCBI Taxonomy" id="1490495"/>
    <lineage>
        <taxon>Eukaryota</taxon>
        <taxon>Sar</taxon>
        <taxon>Stramenopiles</taxon>
        <taxon>Oomycota</taxon>
        <taxon>Peronosporomycetes</taxon>
        <taxon>Peronosporales</taxon>
        <taxon>Peronosporaceae</taxon>
        <taxon>Phytophthora</taxon>
    </lineage>
</organism>
<comment type="caution">
    <text evidence="1">The sequence shown here is derived from an EMBL/GenBank/DDBJ whole genome shotgun (WGS) entry which is preliminary data.</text>
</comment>
<dbReference type="EMBL" id="BSXT01000141">
    <property type="protein sequence ID" value="GMF18794.1"/>
    <property type="molecule type" value="Genomic_DNA"/>
</dbReference>
<keyword evidence="2" id="KW-1185">Reference proteome</keyword>